<evidence type="ECO:0000313" key="3">
    <source>
        <dbReference type="Proteomes" id="UP000250235"/>
    </source>
</evidence>
<sequence>MSLAAPSLNQGRKCNHHNTKLRKNPFHSDMIGHDDEVHPFSIYPVSNYPIDELLKYYPSCQV</sequence>
<proteinExistence type="predicted"/>
<name>A0A2Z7AEU4_9LAMI</name>
<accession>A0A2Z7AEU4</accession>
<dbReference type="EMBL" id="KV016222">
    <property type="protein sequence ID" value="KZV20265.1"/>
    <property type="molecule type" value="Genomic_DNA"/>
</dbReference>
<feature type="compositionally biased region" description="Basic residues" evidence="1">
    <location>
        <begin position="13"/>
        <end position="25"/>
    </location>
</feature>
<gene>
    <name evidence="2" type="ORF">F511_25534</name>
</gene>
<reference evidence="2 3" key="1">
    <citation type="journal article" date="2015" name="Proc. Natl. Acad. Sci. U.S.A.">
        <title>The resurrection genome of Boea hygrometrica: A blueprint for survival of dehydration.</title>
        <authorList>
            <person name="Xiao L."/>
            <person name="Yang G."/>
            <person name="Zhang L."/>
            <person name="Yang X."/>
            <person name="Zhao S."/>
            <person name="Ji Z."/>
            <person name="Zhou Q."/>
            <person name="Hu M."/>
            <person name="Wang Y."/>
            <person name="Chen M."/>
            <person name="Xu Y."/>
            <person name="Jin H."/>
            <person name="Xiao X."/>
            <person name="Hu G."/>
            <person name="Bao F."/>
            <person name="Hu Y."/>
            <person name="Wan P."/>
            <person name="Li L."/>
            <person name="Deng X."/>
            <person name="Kuang T."/>
            <person name="Xiang C."/>
            <person name="Zhu J.K."/>
            <person name="Oliver M.J."/>
            <person name="He Y."/>
        </authorList>
    </citation>
    <scope>NUCLEOTIDE SEQUENCE [LARGE SCALE GENOMIC DNA]</scope>
    <source>
        <strain evidence="3">cv. XS01</strain>
    </source>
</reference>
<evidence type="ECO:0000256" key="1">
    <source>
        <dbReference type="SAM" id="MobiDB-lite"/>
    </source>
</evidence>
<dbReference type="Proteomes" id="UP000250235">
    <property type="component" value="Unassembled WGS sequence"/>
</dbReference>
<dbReference type="AlphaFoldDB" id="A0A2Z7AEU4"/>
<evidence type="ECO:0000313" key="2">
    <source>
        <dbReference type="EMBL" id="KZV20265.1"/>
    </source>
</evidence>
<protein>
    <submittedName>
        <fullName evidence="2">Uncharacterized protein</fullName>
    </submittedName>
</protein>
<organism evidence="2 3">
    <name type="scientific">Dorcoceras hygrometricum</name>
    <dbReference type="NCBI Taxonomy" id="472368"/>
    <lineage>
        <taxon>Eukaryota</taxon>
        <taxon>Viridiplantae</taxon>
        <taxon>Streptophyta</taxon>
        <taxon>Embryophyta</taxon>
        <taxon>Tracheophyta</taxon>
        <taxon>Spermatophyta</taxon>
        <taxon>Magnoliopsida</taxon>
        <taxon>eudicotyledons</taxon>
        <taxon>Gunneridae</taxon>
        <taxon>Pentapetalae</taxon>
        <taxon>asterids</taxon>
        <taxon>lamiids</taxon>
        <taxon>Lamiales</taxon>
        <taxon>Gesneriaceae</taxon>
        <taxon>Didymocarpoideae</taxon>
        <taxon>Trichosporeae</taxon>
        <taxon>Loxocarpinae</taxon>
        <taxon>Dorcoceras</taxon>
    </lineage>
</organism>
<keyword evidence="3" id="KW-1185">Reference proteome</keyword>
<feature type="region of interest" description="Disordered" evidence="1">
    <location>
        <begin position="1"/>
        <end position="27"/>
    </location>
</feature>